<keyword evidence="2" id="KW-0472">Membrane</keyword>
<reference evidence="3" key="2">
    <citation type="submission" date="2021-04" db="EMBL/GenBank/DDBJ databases">
        <authorList>
            <person name="Dong X."/>
        </authorList>
    </citation>
    <scope>NUCLEOTIDE SEQUENCE</scope>
    <source>
        <strain evidence="3">LLY</strain>
    </source>
</reference>
<keyword evidence="4" id="KW-1185">Reference proteome</keyword>
<organism evidence="3 4">
    <name type="scientific">Methanococcoides seepicolus</name>
    <dbReference type="NCBI Taxonomy" id="2828780"/>
    <lineage>
        <taxon>Archaea</taxon>
        <taxon>Methanobacteriati</taxon>
        <taxon>Methanobacteriota</taxon>
        <taxon>Stenosarchaea group</taxon>
        <taxon>Methanomicrobia</taxon>
        <taxon>Methanosarcinales</taxon>
        <taxon>Methanosarcinaceae</taxon>
        <taxon>Methanococcoides</taxon>
    </lineage>
</organism>
<reference evidence="3" key="1">
    <citation type="journal article" date="2021" name="mSystems">
        <title>Bacteria and Archaea Synergistically Convert Glycine Betaine to Biogenic Methane in the Formosa Cold Seep of the South China Sea.</title>
        <authorList>
            <person name="Li L."/>
            <person name="Zhang W."/>
            <person name="Zhang S."/>
            <person name="Song L."/>
            <person name="Sun Q."/>
            <person name="Zhang H."/>
            <person name="Xiang H."/>
            <person name="Dong X."/>
        </authorList>
    </citation>
    <scope>NUCLEOTIDE SEQUENCE</scope>
    <source>
        <strain evidence="3">LLY</strain>
    </source>
</reference>
<dbReference type="Proteomes" id="UP001056766">
    <property type="component" value="Unassembled WGS sequence"/>
</dbReference>
<dbReference type="Gene3D" id="2.120.10.30">
    <property type="entry name" value="TolB, C-terminal domain"/>
    <property type="match status" value="2"/>
</dbReference>
<proteinExistence type="inferred from homology"/>
<dbReference type="RefSeq" id="WP_250866981.1">
    <property type="nucleotide sequence ID" value="NZ_JAGSOI010000002.1"/>
</dbReference>
<comment type="similarity">
    <text evidence="1">Belongs to the TolB family.</text>
</comment>
<dbReference type="InterPro" id="IPR011659">
    <property type="entry name" value="WD40"/>
</dbReference>
<evidence type="ECO:0000313" key="3">
    <source>
        <dbReference type="EMBL" id="MCM1985601.1"/>
    </source>
</evidence>
<dbReference type="Pfam" id="PF07676">
    <property type="entry name" value="PD40"/>
    <property type="match status" value="2"/>
</dbReference>
<dbReference type="PANTHER" id="PTHR36842:SF1">
    <property type="entry name" value="PROTEIN TOLB"/>
    <property type="match status" value="1"/>
</dbReference>
<keyword evidence="2" id="KW-1133">Transmembrane helix</keyword>
<comment type="caution">
    <text evidence="3">The sequence shown here is derived from an EMBL/GenBank/DDBJ whole genome shotgun (WGS) entry which is preliminary data.</text>
</comment>
<keyword evidence="2" id="KW-0812">Transmembrane</keyword>
<evidence type="ECO:0000256" key="1">
    <source>
        <dbReference type="ARBA" id="ARBA00009820"/>
    </source>
</evidence>
<feature type="transmembrane region" description="Helical" evidence="2">
    <location>
        <begin position="383"/>
        <end position="399"/>
    </location>
</feature>
<dbReference type="PANTHER" id="PTHR36842">
    <property type="entry name" value="PROTEIN TOLB HOMOLOG"/>
    <property type="match status" value="1"/>
</dbReference>
<dbReference type="EMBL" id="JAGSOI010000002">
    <property type="protein sequence ID" value="MCM1985601.1"/>
    <property type="molecule type" value="Genomic_DNA"/>
</dbReference>
<protein>
    <submittedName>
        <fullName evidence="3">PD40 domain-containing protein</fullName>
    </submittedName>
</protein>
<accession>A0A9E5D9L2</accession>
<name>A0A9E5D9L2_9EURY</name>
<dbReference type="SUPFAM" id="SSF82171">
    <property type="entry name" value="DPP6 N-terminal domain-like"/>
    <property type="match status" value="1"/>
</dbReference>
<dbReference type="AlphaFoldDB" id="A0A9E5D9L2"/>
<evidence type="ECO:0000256" key="2">
    <source>
        <dbReference type="SAM" id="Phobius"/>
    </source>
</evidence>
<evidence type="ECO:0000313" key="4">
    <source>
        <dbReference type="Proteomes" id="UP001056766"/>
    </source>
</evidence>
<gene>
    <name evidence="3" type="ORF">KDK67_00990</name>
</gene>
<sequence>MKTKILLIFLFCLLATNAASASEILQLTDGTESNGFPIWSPDGEKIVYYTLSEVGNIGNTKTWVMDSDGSNKTQLTSGKSLGPLFLISGFSPTDNPWFPEGNKLLYGSLLGVEIIGDIPIFLKTDIRIMNANGTSKKKVKGSSDVEYYEWAQNGTKIFMVDKSKNLWLLNPDGTNKVLLAQGAENDSLFLWQPHGDKIAYRSDSAGYPDIWAMNSDGTGKLQLTNSEEKELDIKWSPDGTKIAYVSASVLNTSNISTFYNSSHTIWVMDSDGSNKRKLTGSYDRWDARPELSPDGKMIAFDTTYKKESDPLIIVMDVDGTNETVLAEGRKPQWSPMGDKIAFTGKSGNNSVVSVIVLDEELKSEPMLPIAYAPDNTQKPTEKAPGFGAAIAVFTLFMLVNRMKKK</sequence>
<dbReference type="InterPro" id="IPR011042">
    <property type="entry name" value="6-blade_b-propeller_TolB-like"/>
</dbReference>